<dbReference type="Pfam" id="PF24762">
    <property type="entry name" value="TPR_IF140-IFT172"/>
    <property type="match status" value="1"/>
</dbReference>
<feature type="domain" description="IF140/IFT172/WDR19 TPR" evidence="12">
    <location>
        <begin position="610"/>
        <end position="866"/>
    </location>
</feature>
<proteinExistence type="predicted"/>
<evidence type="ECO:0000256" key="7">
    <source>
        <dbReference type="ARBA" id="ARBA00023069"/>
    </source>
</evidence>
<protein>
    <recommendedName>
        <fullName evidence="17">WD repeat protein</fullName>
    </recommendedName>
</protein>
<evidence type="ECO:0000256" key="1">
    <source>
        <dbReference type="ARBA" id="ARBA00004120"/>
    </source>
</evidence>
<keyword evidence="8" id="KW-0206">Cytoskeleton</keyword>
<dbReference type="InterPro" id="IPR036322">
    <property type="entry name" value="WD40_repeat_dom_sf"/>
</dbReference>
<dbReference type="EMBL" id="MLAK01001251">
    <property type="protein sequence ID" value="OHS95351.1"/>
    <property type="molecule type" value="Genomic_DNA"/>
</dbReference>
<evidence type="ECO:0000313" key="15">
    <source>
        <dbReference type="EMBL" id="OHS95351.1"/>
    </source>
</evidence>
<dbReference type="Pfam" id="PF23145">
    <property type="entry name" value="Zf_2nd_IFT121"/>
    <property type="match status" value="1"/>
</dbReference>
<evidence type="ECO:0000256" key="4">
    <source>
        <dbReference type="ARBA" id="ARBA00022737"/>
    </source>
</evidence>
<evidence type="ECO:0000259" key="12">
    <source>
        <dbReference type="Pfam" id="PF24762"/>
    </source>
</evidence>
<dbReference type="SMART" id="SM00320">
    <property type="entry name" value="WD40"/>
    <property type="match status" value="4"/>
</dbReference>
<dbReference type="InterPro" id="IPR056170">
    <property type="entry name" value="Znf_IFT121-like"/>
</dbReference>
<dbReference type="InterPro" id="IPR056158">
    <property type="entry name" value="Beta-prop_IFT121_2nd"/>
</dbReference>
<evidence type="ECO:0000259" key="11">
    <source>
        <dbReference type="Pfam" id="PF23390"/>
    </source>
</evidence>
<keyword evidence="7" id="KW-0969">Cilium</keyword>
<comment type="subcellular location">
    <subcellularLocation>
        <location evidence="1">Cytoplasm</location>
        <location evidence="1">Cytoskeleton</location>
        <location evidence="1">Cilium basal body</location>
    </subcellularLocation>
</comment>
<dbReference type="PANTHER" id="PTHR15722">
    <property type="entry name" value="IFT140/172-RELATED"/>
    <property type="match status" value="1"/>
</dbReference>
<feature type="domain" description="IFT121-like TPR repeats" evidence="14">
    <location>
        <begin position="908"/>
        <end position="1007"/>
    </location>
</feature>
<evidence type="ECO:0000259" key="14">
    <source>
        <dbReference type="Pfam" id="PF25768"/>
    </source>
</evidence>
<evidence type="ECO:0000256" key="5">
    <source>
        <dbReference type="ARBA" id="ARBA00022794"/>
    </source>
</evidence>
<dbReference type="InterPro" id="IPR056159">
    <property type="entry name" value="Beta-prop_IFT121_TULP_N"/>
</dbReference>
<keyword evidence="16" id="KW-1185">Reference proteome</keyword>
<keyword evidence="2" id="KW-0963">Cytoplasm</keyword>
<reference evidence="15" key="1">
    <citation type="submission" date="2016-10" db="EMBL/GenBank/DDBJ databases">
        <authorList>
            <person name="Benchimol M."/>
            <person name="Almeida L.G."/>
            <person name="Vasconcelos A.T."/>
            <person name="Perreira-Neves A."/>
            <person name="Rosa I.A."/>
            <person name="Tasca T."/>
            <person name="Bogo M.R."/>
            <person name="de Souza W."/>
        </authorList>
    </citation>
    <scope>NUCLEOTIDE SEQUENCE [LARGE SCALE GENOMIC DNA]</scope>
    <source>
        <strain evidence="15">K</strain>
    </source>
</reference>
<sequence length="1080" mass="122801">MKTAFNTYLSCQTSSPEESPVTCVGWNRINGLIACGHQNGFVTIAAIEQDQLHPGLSRISIKMTIPEHRCEITSLVWNEKYGRLITTDVSGLLLIWYEREGKWIQYKPGERTGFRISSVVCSHNGEFISLGYDNGLVVCGTSEVELCWTAELNSPITSIAWVTETKKMYAGTQLSTLFAIADKGNTIKPIELSSCGSPIVFVGADHRPPDTMLVAYQNGEIVLFKSETEEILKQIDCEMELTSAAWSKNGSLFAVAGRPKDATEFRIHFYSSSGILLRSLNVASLNITAICFDQTGSRLLAGIGNSISVIQILKIYPYHFFKDTLVYSIPMNNQFKIQSQEFNIIFYNPKKNDKHVKEIHNLMGIAGTAGNVVIGSQIGEQETALLICNEFGIPITNTICNFSANLFTISDTYVAAASSNSLYLWNYITDETKGFYFKKNITSIAMRSKFLFLSFDSKEIISYTIPLFEEHSRYTIPFIVEYLDLSSDETRISMIDVYGNMVFLDIHSGTATKSTRNETWCAKWADDSPNYLVSLEKQRLYVYHNFIPEESIVSLTHIGQYKDLVVSTINFLSLYTDPMNPTPNNFHSFDSKPLRDLKLLLQSTAPRDEIITYVKEKDHPVLWRLLAEFCLENRDLYNAEKAFSQTQDRSSHLFMKTLLSYPRNSDLQNGIIAWYLQKYEEAEKLLISANRLDLALELLSSIRNWHRIIEVAEEEDHDLIVRSHYMIAEEEAEKSNWLQAAEHYMKAGDLEKQIISLFNGRMYEQIVNFVKHSKNIKILNIIGHKFTQLGDIEDAIDAFVKAKNYNSAIEACISLNEWKKAFSICDEYIVSDKKRIISRYAKYLSESSRSSKALELLIKFDLFNEASQIFAKEGATALKHRDYILAKKCFCFAALQAMKAQNTEEAKRMWHHCEGIHFLVLSNKAIFKHNWIENIELASRLFSDYSDVVGKERAAAILSIIGMNSGFYRQCSIGFIFLENSKNLSQKKRDQMEKIAIKIFAKMNPSDPPDLTVTNCKNCNRKMTYPQVKCRCGYTTTPSIVSGNSIDPKASWKCPNCLHFAAKEEISKFSVCPLCHFKIF</sequence>
<dbReference type="Proteomes" id="UP000179807">
    <property type="component" value="Unassembled WGS sequence"/>
</dbReference>
<keyword evidence="3" id="KW-0853">WD repeat</keyword>
<feature type="domain" description="IFT121/TULP4 N-terminal" evidence="13">
    <location>
        <begin position="7"/>
        <end position="307"/>
    </location>
</feature>
<dbReference type="GeneID" id="94846809"/>
<keyword evidence="5" id="KW-0970">Cilium biogenesis/degradation</keyword>
<comment type="caution">
    <text evidence="15">The sequence shown here is derived from an EMBL/GenBank/DDBJ whole genome shotgun (WGS) entry which is preliminary data.</text>
</comment>
<dbReference type="RefSeq" id="XP_068348488.1">
    <property type="nucleotide sequence ID" value="XM_068512105.1"/>
</dbReference>
<dbReference type="GO" id="GO:0005930">
    <property type="term" value="C:axoneme"/>
    <property type="evidence" value="ECO:0007669"/>
    <property type="project" value="TreeGrafter"/>
</dbReference>
<evidence type="ECO:0000256" key="8">
    <source>
        <dbReference type="ARBA" id="ARBA00023212"/>
    </source>
</evidence>
<dbReference type="GO" id="GO:0042073">
    <property type="term" value="P:intraciliary transport"/>
    <property type="evidence" value="ECO:0007669"/>
    <property type="project" value="TreeGrafter"/>
</dbReference>
<evidence type="ECO:0000313" key="16">
    <source>
        <dbReference type="Proteomes" id="UP000179807"/>
    </source>
</evidence>
<dbReference type="Gene3D" id="2.130.10.10">
    <property type="entry name" value="YVTN repeat-like/Quinoprotein amine dehydrogenase"/>
    <property type="match status" value="1"/>
</dbReference>
<dbReference type="InterPro" id="IPR001680">
    <property type="entry name" value="WD40_rpt"/>
</dbReference>
<dbReference type="AlphaFoldDB" id="A0A1J4JAU4"/>
<evidence type="ECO:0000256" key="6">
    <source>
        <dbReference type="ARBA" id="ARBA00022803"/>
    </source>
</evidence>
<accession>A0A1J4JAU4</accession>
<name>A0A1J4JAU4_9EUKA</name>
<evidence type="ECO:0000256" key="2">
    <source>
        <dbReference type="ARBA" id="ARBA00022490"/>
    </source>
</evidence>
<dbReference type="Gene3D" id="1.25.40.470">
    <property type="match status" value="1"/>
</dbReference>
<evidence type="ECO:0000256" key="3">
    <source>
        <dbReference type="ARBA" id="ARBA00022574"/>
    </source>
</evidence>
<dbReference type="OrthoDB" id="10260567at2759"/>
<organism evidence="15 16">
    <name type="scientific">Tritrichomonas foetus</name>
    <dbReference type="NCBI Taxonomy" id="1144522"/>
    <lineage>
        <taxon>Eukaryota</taxon>
        <taxon>Metamonada</taxon>
        <taxon>Parabasalia</taxon>
        <taxon>Tritrichomonadida</taxon>
        <taxon>Tritrichomonadidae</taxon>
        <taxon>Tritrichomonas</taxon>
    </lineage>
</organism>
<keyword evidence="9" id="KW-0966">Cell projection</keyword>
<keyword evidence="4" id="KW-0677">Repeat</keyword>
<dbReference type="InterPro" id="IPR057979">
    <property type="entry name" value="TPR_IFT121"/>
</dbReference>
<dbReference type="GO" id="GO:0036064">
    <property type="term" value="C:ciliary basal body"/>
    <property type="evidence" value="ECO:0007669"/>
    <property type="project" value="TreeGrafter"/>
</dbReference>
<dbReference type="Pfam" id="PF23390">
    <property type="entry name" value="Beta-prop_WDR35_2nd"/>
    <property type="match status" value="2"/>
</dbReference>
<feature type="domain" description="IFT121 second beta-propeller" evidence="11">
    <location>
        <begin position="439"/>
        <end position="584"/>
    </location>
</feature>
<dbReference type="VEuPathDB" id="TrichDB:TRFO_38543"/>
<dbReference type="Pfam" id="PF25768">
    <property type="entry name" value="TPR_IFT121"/>
    <property type="match status" value="1"/>
</dbReference>
<evidence type="ECO:0000259" key="10">
    <source>
        <dbReference type="Pfam" id="PF23145"/>
    </source>
</evidence>
<dbReference type="InterPro" id="IPR015943">
    <property type="entry name" value="WD40/YVTN_repeat-like_dom_sf"/>
</dbReference>
<feature type="domain" description="IFT121 second beta-propeller" evidence="11">
    <location>
        <begin position="319"/>
        <end position="431"/>
    </location>
</feature>
<evidence type="ECO:0000256" key="9">
    <source>
        <dbReference type="ARBA" id="ARBA00023273"/>
    </source>
</evidence>
<dbReference type="Pfam" id="PF24797">
    <property type="entry name" value="Beta-prop_WDR35_TULP_N"/>
    <property type="match status" value="1"/>
</dbReference>
<gene>
    <name evidence="15" type="ORF">TRFO_38543</name>
</gene>
<dbReference type="PANTHER" id="PTHR15722:SF8">
    <property type="entry name" value="ANAPHASE-PROMOTING COMPLEX SUBUNIT 4-LIKE WD40 DOMAIN-CONTAINING PROTEIN"/>
    <property type="match status" value="1"/>
</dbReference>
<evidence type="ECO:0000259" key="13">
    <source>
        <dbReference type="Pfam" id="PF24797"/>
    </source>
</evidence>
<dbReference type="SUPFAM" id="SSF50978">
    <property type="entry name" value="WD40 repeat-like"/>
    <property type="match status" value="2"/>
</dbReference>
<dbReference type="InterPro" id="IPR056168">
    <property type="entry name" value="TPR_IF140/IFT172/WDR19"/>
</dbReference>
<keyword evidence="6" id="KW-0802">TPR repeat</keyword>
<feature type="domain" description="IFT121-like zinc finger" evidence="10">
    <location>
        <begin position="1039"/>
        <end position="1078"/>
    </location>
</feature>
<evidence type="ECO:0008006" key="17">
    <source>
        <dbReference type="Google" id="ProtNLM"/>
    </source>
</evidence>